<evidence type="ECO:0000313" key="2">
    <source>
        <dbReference type="Proteomes" id="UP000789375"/>
    </source>
</evidence>
<name>A0A9N9NMN5_FUNMO</name>
<comment type="caution">
    <text evidence="1">The sequence shown here is derived from an EMBL/GenBank/DDBJ whole genome shotgun (WGS) entry which is preliminary data.</text>
</comment>
<dbReference type="Proteomes" id="UP000789375">
    <property type="component" value="Unassembled WGS sequence"/>
</dbReference>
<reference evidence="1" key="1">
    <citation type="submission" date="2021-06" db="EMBL/GenBank/DDBJ databases">
        <authorList>
            <person name="Kallberg Y."/>
            <person name="Tangrot J."/>
            <person name="Rosling A."/>
        </authorList>
    </citation>
    <scope>NUCLEOTIDE SEQUENCE</scope>
    <source>
        <strain evidence="1">87-6 pot B 2015</strain>
    </source>
</reference>
<dbReference type="EMBL" id="CAJVPP010022218">
    <property type="protein sequence ID" value="CAG8744626.1"/>
    <property type="molecule type" value="Genomic_DNA"/>
</dbReference>
<feature type="non-terminal residue" evidence="1">
    <location>
        <position position="155"/>
    </location>
</feature>
<sequence length="155" mass="17777">KAGLYFAHHAHYHTNKAIFGQTFFKYPEESSPKEEVQGNLSIGAPKLKKSEKRKASLANTTRGGGQHLNFKFLYCKITKAEDCHEIRIRKSFAISIMERFCPDALTFTKKPKEDHNAQKLVNDEVRIRSERGDENVLWKNTEQVRKIVIISATSI</sequence>
<evidence type="ECO:0000313" key="1">
    <source>
        <dbReference type="EMBL" id="CAG8744626.1"/>
    </source>
</evidence>
<accession>A0A9N9NMN5</accession>
<keyword evidence="2" id="KW-1185">Reference proteome</keyword>
<gene>
    <name evidence="1" type="ORF">FMOSSE_LOCUS16338</name>
</gene>
<protein>
    <submittedName>
        <fullName evidence="1">6811_t:CDS:1</fullName>
    </submittedName>
</protein>
<proteinExistence type="predicted"/>
<dbReference type="AlphaFoldDB" id="A0A9N9NMN5"/>
<organism evidence="1 2">
    <name type="scientific">Funneliformis mosseae</name>
    <name type="common">Endomycorrhizal fungus</name>
    <name type="synonym">Glomus mosseae</name>
    <dbReference type="NCBI Taxonomy" id="27381"/>
    <lineage>
        <taxon>Eukaryota</taxon>
        <taxon>Fungi</taxon>
        <taxon>Fungi incertae sedis</taxon>
        <taxon>Mucoromycota</taxon>
        <taxon>Glomeromycotina</taxon>
        <taxon>Glomeromycetes</taxon>
        <taxon>Glomerales</taxon>
        <taxon>Glomeraceae</taxon>
        <taxon>Funneliformis</taxon>
    </lineage>
</organism>